<evidence type="ECO:0000256" key="1">
    <source>
        <dbReference type="SAM" id="SignalP"/>
    </source>
</evidence>
<accession>A0ABV0YSS9</accession>
<dbReference type="EMBL" id="JAHRIP010040999">
    <property type="protein sequence ID" value="MEQ2296924.1"/>
    <property type="molecule type" value="Genomic_DNA"/>
</dbReference>
<feature type="chain" id="PRO_5046277586" evidence="1">
    <location>
        <begin position="20"/>
        <end position="103"/>
    </location>
</feature>
<sequence length="103" mass="11186">MFTRGLNHTLFIRVEVVMGQSVCVCVRERWVKTNKEAAGFSAVVVPVNRCHVLLLSAGGAALNLNQNSLHILSCFSLTGFMFSTSCVCFRAIFSSGCIAISKL</sequence>
<feature type="signal peptide" evidence="1">
    <location>
        <begin position="1"/>
        <end position="19"/>
    </location>
</feature>
<name>A0ABV0YSS9_9TELE</name>
<evidence type="ECO:0000313" key="2">
    <source>
        <dbReference type="EMBL" id="MEQ2296924.1"/>
    </source>
</evidence>
<keyword evidence="1" id="KW-0732">Signal</keyword>
<reference evidence="2 3" key="1">
    <citation type="submission" date="2021-06" db="EMBL/GenBank/DDBJ databases">
        <authorList>
            <person name="Palmer J.M."/>
        </authorList>
    </citation>
    <scope>NUCLEOTIDE SEQUENCE [LARGE SCALE GENOMIC DNA]</scope>
    <source>
        <strain evidence="2 3">AS_MEX2019</strain>
        <tissue evidence="2">Muscle</tissue>
    </source>
</reference>
<evidence type="ECO:0000313" key="3">
    <source>
        <dbReference type="Proteomes" id="UP001469553"/>
    </source>
</evidence>
<protein>
    <submittedName>
        <fullName evidence="2">Uncharacterized protein</fullName>
    </submittedName>
</protein>
<gene>
    <name evidence="2" type="ORF">AMECASPLE_029483</name>
</gene>
<organism evidence="2 3">
    <name type="scientific">Ameca splendens</name>
    <dbReference type="NCBI Taxonomy" id="208324"/>
    <lineage>
        <taxon>Eukaryota</taxon>
        <taxon>Metazoa</taxon>
        <taxon>Chordata</taxon>
        <taxon>Craniata</taxon>
        <taxon>Vertebrata</taxon>
        <taxon>Euteleostomi</taxon>
        <taxon>Actinopterygii</taxon>
        <taxon>Neopterygii</taxon>
        <taxon>Teleostei</taxon>
        <taxon>Neoteleostei</taxon>
        <taxon>Acanthomorphata</taxon>
        <taxon>Ovalentaria</taxon>
        <taxon>Atherinomorphae</taxon>
        <taxon>Cyprinodontiformes</taxon>
        <taxon>Goodeidae</taxon>
        <taxon>Ameca</taxon>
    </lineage>
</organism>
<proteinExistence type="predicted"/>
<keyword evidence="3" id="KW-1185">Reference proteome</keyword>
<comment type="caution">
    <text evidence="2">The sequence shown here is derived from an EMBL/GenBank/DDBJ whole genome shotgun (WGS) entry which is preliminary data.</text>
</comment>
<dbReference type="Proteomes" id="UP001469553">
    <property type="component" value="Unassembled WGS sequence"/>
</dbReference>